<dbReference type="Gene3D" id="3.40.309.10">
    <property type="entry name" value="Aldehyde Dehydrogenase, Chain A, domain 2"/>
    <property type="match status" value="1"/>
</dbReference>
<accession>A0A6L3VGB9</accession>
<evidence type="ECO:0000313" key="4">
    <source>
        <dbReference type="EMBL" id="KAB2366709.1"/>
    </source>
</evidence>
<gene>
    <name evidence="4" type="ORF">F9B16_39485</name>
</gene>
<dbReference type="SUPFAM" id="SSF53720">
    <property type="entry name" value="ALDH-like"/>
    <property type="match status" value="1"/>
</dbReference>
<name>A0A6L3VGB9_9ACTN</name>
<dbReference type="EMBL" id="WBMR01000193">
    <property type="protein sequence ID" value="KAB2366709.1"/>
    <property type="molecule type" value="Genomic_DNA"/>
</dbReference>
<dbReference type="Pfam" id="PF00171">
    <property type="entry name" value="Aldedh"/>
    <property type="match status" value="1"/>
</dbReference>
<feature type="domain" description="Aldehyde dehydrogenase" evidence="3">
    <location>
        <begin position="29"/>
        <end position="485"/>
    </location>
</feature>
<dbReference type="PANTHER" id="PTHR42804">
    <property type="entry name" value="ALDEHYDE DEHYDROGENASE"/>
    <property type="match status" value="1"/>
</dbReference>
<dbReference type="AlphaFoldDB" id="A0A6L3VGB9"/>
<sequence length="490" mass="51799">MLSLQRKRPVPCRRKPVDHVKQFYIGGQWVAPRTDTTLEVINPATEQPITSIAMGGADDVDAAVAAAKEAFETFSQTTKQERLDLLDAVIAVYTRRMEELADVISQEMGAPLSLARAAQAVAGLGHLGTARAVLADFEFDRPMGGTLVTREPVGVCGLITPWNWPLNQIACKVGPALATGCTMVLKPSEVAPLNAILFAEILDEAGVPAGVFNLVNGDGLGVGAPLSAHPDVDMVSFTGSTRAGIEVARAAAPTVKRVAQELGGKSANIILDDADLKAVITRDVGNMCTNSGQSCNAPSRMLVPAARMDEAAAIAAEAARDIVVGDPREETTRIGPVVSATQYGRIQQLIEKGIGEGAKLEVGGPGKPEGLETGYFVRPTVFSHVSNEMTIAREEIFGPVLVLIGYEDDDDAVRIANDTLYGLSGYISGSADRAKAVARRLRTGNVHLNGAGPDFNAPFGGYRQSGNGREWGALGFEEYLETKAIMGYNA</sequence>
<dbReference type="CDD" id="cd07138">
    <property type="entry name" value="ALDH_CddD_SSP0762"/>
    <property type="match status" value="1"/>
</dbReference>
<dbReference type="InterPro" id="IPR016162">
    <property type="entry name" value="Ald_DH_N"/>
</dbReference>
<dbReference type="FunFam" id="3.40.605.10:FF:000007">
    <property type="entry name" value="NAD/NADP-dependent betaine aldehyde dehydrogenase"/>
    <property type="match status" value="1"/>
</dbReference>
<evidence type="ECO:0000259" key="3">
    <source>
        <dbReference type="Pfam" id="PF00171"/>
    </source>
</evidence>
<dbReference type="OrthoDB" id="6882680at2"/>
<dbReference type="InterPro" id="IPR016163">
    <property type="entry name" value="Ald_DH_C"/>
</dbReference>
<comment type="caution">
    <text evidence="4">The sequence shown here is derived from an EMBL/GenBank/DDBJ whole genome shotgun (WGS) entry which is preliminary data.</text>
</comment>
<comment type="similarity">
    <text evidence="1">Belongs to the aldehyde dehydrogenase family.</text>
</comment>
<dbReference type="GO" id="GO:0016620">
    <property type="term" value="F:oxidoreductase activity, acting on the aldehyde or oxo group of donors, NAD or NADP as acceptor"/>
    <property type="evidence" value="ECO:0007669"/>
    <property type="project" value="InterPro"/>
</dbReference>
<dbReference type="InterPro" id="IPR015590">
    <property type="entry name" value="Aldehyde_DH_dom"/>
</dbReference>
<organism evidence="4 5">
    <name type="scientific">Actinomadura montaniterrae</name>
    <dbReference type="NCBI Taxonomy" id="1803903"/>
    <lineage>
        <taxon>Bacteria</taxon>
        <taxon>Bacillati</taxon>
        <taxon>Actinomycetota</taxon>
        <taxon>Actinomycetes</taxon>
        <taxon>Streptosporangiales</taxon>
        <taxon>Thermomonosporaceae</taxon>
        <taxon>Actinomadura</taxon>
    </lineage>
</organism>
<evidence type="ECO:0000313" key="5">
    <source>
        <dbReference type="Proteomes" id="UP000483004"/>
    </source>
</evidence>
<reference evidence="4 5" key="1">
    <citation type="submission" date="2019-09" db="EMBL/GenBank/DDBJ databases">
        <title>Actinomadura physcomitrii sp. nov., a novel actinomycete isolated from moss [Physcomitrium sphaericum (Ludw) Fuernr].</title>
        <authorList>
            <person name="Liu C."/>
            <person name="Zhuang X."/>
        </authorList>
    </citation>
    <scope>NUCLEOTIDE SEQUENCE [LARGE SCALE GENOMIC DNA]</scope>
    <source>
        <strain evidence="4 5">CYP1-1B</strain>
    </source>
</reference>
<dbReference type="Gene3D" id="3.40.605.10">
    <property type="entry name" value="Aldehyde Dehydrogenase, Chain A, domain 1"/>
    <property type="match status" value="1"/>
</dbReference>
<evidence type="ECO:0000256" key="2">
    <source>
        <dbReference type="ARBA" id="ARBA00023002"/>
    </source>
</evidence>
<dbReference type="PANTHER" id="PTHR42804:SF1">
    <property type="entry name" value="ALDEHYDE DEHYDROGENASE-RELATED"/>
    <property type="match status" value="1"/>
</dbReference>
<evidence type="ECO:0000256" key="1">
    <source>
        <dbReference type="ARBA" id="ARBA00009986"/>
    </source>
</evidence>
<keyword evidence="5" id="KW-1185">Reference proteome</keyword>
<protein>
    <submittedName>
        <fullName evidence="4">Aldehyde dehydrogenase family protein</fullName>
    </submittedName>
</protein>
<dbReference type="Proteomes" id="UP000483004">
    <property type="component" value="Unassembled WGS sequence"/>
</dbReference>
<dbReference type="InterPro" id="IPR016161">
    <property type="entry name" value="Ald_DH/histidinol_DH"/>
</dbReference>
<keyword evidence="2" id="KW-0560">Oxidoreductase</keyword>
<proteinExistence type="inferred from homology"/>